<dbReference type="PROSITE" id="PS50887">
    <property type="entry name" value="GGDEF"/>
    <property type="match status" value="1"/>
</dbReference>
<dbReference type="PROSITE" id="PS50883">
    <property type="entry name" value="EAL"/>
    <property type="match status" value="1"/>
</dbReference>
<organism evidence="4 5">
    <name type="scientific">Rheinheimera aquimaris</name>
    <dbReference type="NCBI Taxonomy" id="412437"/>
    <lineage>
        <taxon>Bacteria</taxon>
        <taxon>Pseudomonadati</taxon>
        <taxon>Pseudomonadota</taxon>
        <taxon>Gammaproteobacteria</taxon>
        <taxon>Chromatiales</taxon>
        <taxon>Chromatiaceae</taxon>
        <taxon>Rheinheimera</taxon>
    </lineage>
</organism>
<dbReference type="PANTHER" id="PTHR33121:SF79">
    <property type="entry name" value="CYCLIC DI-GMP PHOSPHODIESTERASE PDED-RELATED"/>
    <property type="match status" value="1"/>
</dbReference>
<dbReference type="SUPFAM" id="SSF141868">
    <property type="entry name" value="EAL domain-like"/>
    <property type="match status" value="1"/>
</dbReference>
<dbReference type="Gene3D" id="3.20.20.450">
    <property type="entry name" value="EAL domain"/>
    <property type="match status" value="1"/>
</dbReference>
<feature type="transmembrane region" description="Helical" evidence="1">
    <location>
        <begin position="87"/>
        <end position="103"/>
    </location>
</feature>
<evidence type="ECO:0000256" key="1">
    <source>
        <dbReference type="SAM" id="Phobius"/>
    </source>
</evidence>
<keyword evidence="1" id="KW-1133">Transmembrane helix</keyword>
<dbReference type="InterPro" id="IPR000160">
    <property type="entry name" value="GGDEF_dom"/>
</dbReference>
<dbReference type="InterPro" id="IPR050706">
    <property type="entry name" value="Cyclic-di-GMP_PDE-like"/>
</dbReference>
<protein>
    <submittedName>
        <fullName evidence="4">GGDEF domain-containing phosphodiesterase</fullName>
    </submittedName>
</protein>
<dbReference type="SUPFAM" id="SSF55073">
    <property type="entry name" value="Nucleotide cyclase"/>
    <property type="match status" value="1"/>
</dbReference>
<feature type="transmembrane region" description="Helical" evidence="1">
    <location>
        <begin position="109"/>
        <end position="126"/>
    </location>
</feature>
<dbReference type="SMART" id="SM00052">
    <property type="entry name" value="EAL"/>
    <property type="match status" value="1"/>
</dbReference>
<dbReference type="SMART" id="SM00267">
    <property type="entry name" value="GGDEF"/>
    <property type="match status" value="1"/>
</dbReference>
<dbReference type="InterPro" id="IPR001633">
    <property type="entry name" value="EAL_dom"/>
</dbReference>
<feature type="domain" description="EAL" evidence="2">
    <location>
        <begin position="493"/>
        <end position="745"/>
    </location>
</feature>
<accession>A0ABN1DC46</accession>
<keyword evidence="5" id="KW-1185">Reference proteome</keyword>
<dbReference type="InterPro" id="IPR029787">
    <property type="entry name" value="Nucleotide_cyclase"/>
</dbReference>
<dbReference type="Pfam" id="PF00563">
    <property type="entry name" value="EAL"/>
    <property type="match status" value="1"/>
</dbReference>
<dbReference type="InterPro" id="IPR043128">
    <property type="entry name" value="Rev_trsase/Diguanyl_cyclase"/>
</dbReference>
<dbReference type="PANTHER" id="PTHR33121">
    <property type="entry name" value="CYCLIC DI-GMP PHOSPHODIESTERASE PDEF"/>
    <property type="match status" value="1"/>
</dbReference>
<feature type="transmembrane region" description="Helical" evidence="1">
    <location>
        <begin position="28"/>
        <end position="49"/>
    </location>
</feature>
<sequence>MLSRIKQLLLLTETDLNSSSVTLLQQSVLRIILSSGLLLVLGIVLHSSWQAYQIHAWYIITITSAFYIALLLALYFSSRLLSVSKTLLLVIIFGAGLCMLFFIDNFELSKLGLLFVYTAPLIALLFFNARVTLAVMLLNFIPYLFLLYSKAPINLFNFSITLPATPVYLHSLLFLFFNLCIPLAVMRVFSTLKRNALTLGQQNQLISQSNQLYQDIFNQRSKASLLLTADGDIVKANNKARQVLRSITAEQRHITDLLHTTASTQAAFWQGHDIECMLIADPNIHVLLNHMCTIEQQHHLVQLDDITPLKQLHQKLANNHQKEDLWRNYDDLTNLPNPSFFLQLVKQHSADSGGLMVIIRLCHIKAFNQQHGYHTGDELLAAFASQLKAALPEDVIAARLRGVKFALWRPLSGGSTSLTTEASRLVSMLPQQLALSVGAINPVFEAGISISGRQHASAEQTLEQCESALEQADAYNCPLSFFQPDTLQQRNAELQLLSEFKTALQHNTPELWLQPKVKPDGVIESFEALLRWQQSDGSYAAPEKVVALAEQYGLIAQLSSHVLNKAIAIIKRFHQHKLHYAIAINLTGSDLLAAPFYNELVHIATHQPALLQQLTLELTENSIAKHQQPLFDKLHALKRLGYTLALDDFGTGQASLSMLNKLPVDTVKLDRSFLLNVPGDPRQTQLVQSVMLMTKALKLRLVIEGVETEVQQRFLSSLGAEQLQGYWFSKPKPVAYWLVHFSQQKSEESAAENAT</sequence>
<feature type="transmembrane region" description="Helical" evidence="1">
    <location>
        <begin position="55"/>
        <end position="75"/>
    </location>
</feature>
<comment type="caution">
    <text evidence="4">The sequence shown here is derived from an EMBL/GenBank/DDBJ whole genome shotgun (WGS) entry which is preliminary data.</text>
</comment>
<dbReference type="InterPro" id="IPR035919">
    <property type="entry name" value="EAL_sf"/>
</dbReference>
<dbReference type="EMBL" id="BAAAEO010000001">
    <property type="protein sequence ID" value="GAA0539702.1"/>
    <property type="molecule type" value="Genomic_DNA"/>
</dbReference>
<dbReference type="Pfam" id="PF00990">
    <property type="entry name" value="GGDEF"/>
    <property type="match status" value="1"/>
</dbReference>
<keyword evidence="1" id="KW-0472">Membrane</keyword>
<dbReference type="Proteomes" id="UP001501169">
    <property type="component" value="Unassembled WGS sequence"/>
</dbReference>
<evidence type="ECO:0000313" key="4">
    <source>
        <dbReference type="EMBL" id="GAA0539702.1"/>
    </source>
</evidence>
<feature type="domain" description="GGDEF" evidence="3">
    <location>
        <begin position="352"/>
        <end position="484"/>
    </location>
</feature>
<reference evidence="4 5" key="1">
    <citation type="journal article" date="2019" name="Int. J. Syst. Evol. Microbiol.">
        <title>The Global Catalogue of Microorganisms (GCM) 10K type strain sequencing project: providing services to taxonomists for standard genome sequencing and annotation.</title>
        <authorList>
            <consortium name="The Broad Institute Genomics Platform"/>
            <consortium name="The Broad Institute Genome Sequencing Center for Infectious Disease"/>
            <person name="Wu L."/>
            <person name="Ma J."/>
        </authorList>
    </citation>
    <scope>NUCLEOTIDE SEQUENCE [LARGE SCALE GENOMIC DNA]</scope>
    <source>
        <strain evidence="4 5">JCM 14331</strain>
    </source>
</reference>
<proteinExistence type="predicted"/>
<keyword evidence="1" id="KW-0812">Transmembrane</keyword>
<gene>
    <name evidence="4" type="ORF">GCM10009098_04040</name>
</gene>
<dbReference type="CDD" id="cd01948">
    <property type="entry name" value="EAL"/>
    <property type="match status" value="1"/>
</dbReference>
<dbReference type="Gene3D" id="3.30.70.270">
    <property type="match status" value="1"/>
</dbReference>
<name>A0ABN1DC46_9GAMM</name>
<dbReference type="RefSeq" id="WP_226765685.1">
    <property type="nucleotide sequence ID" value="NZ_BAAAEO010000001.1"/>
</dbReference>
<evidence type="ECO:0000259" key="3">
    <source>
        <dbReference type="PROSITE" id="PS50887"/>
    </source>
</evidence>
<evidence type="ECO:0000259" key="2">
    <source>
        <dbReference type="PROSITE" id="PS50883"/>
    </source>
</evidence>
<evidence type="ECO:0000313" key="5">
    <source>
        <dbReference type="Proteomes" id="UP001501169"/>
    </source>
</evidence>
<feature type="transmembrane region" description="Helical" evidence="1">
    <location>
        <begin position="168"/>
        <end position="189"/>
    </location>
</feature>